<evidence type="ECO:0000313" key="1">
    <source>
        <dbReference type="EMBL" id="KAF8771401.1"/>
    </source>
</evidence>
<reference evidence="1" key="2">
    <citation type="submission" date="2020-06" db="EMBL/GenBank/DDBJ databases">
        <authorList>
            <person name="Sheffer M."/>
        </authorList>
    </citation>
    <scope>NUCLEOTIDE SEQUENCE</scope>
</reference>
<keyword evidence="2" id="KW-1185">Reference proteome</keyword>
<organism evidence="1 2">
    <name type="scientific">Argiope bruennichi</name>
    <name type="common">Wasp spider</name>
    <name type="synonym">Aranea bruennichi</name>
    <dbReference type="NCBI Taxonomy" id="94029"/>
    <lineage>
        <taxon>Eukaryota</taxon>
        <taxon>Metazoa</taxon>
        <taxon>Ecdysozoa</taxon>
        <taxon>Arthropoda</taxon>
        <taxon>Chelicerata</taxon>
        <taxon>Arachnida</taxon>
        <taxon>Araneae</taxon>
        <taxon>Araneomorphae</taxon>
        <taxon>Entelegynae</taxon>
        <taxon>Araneoidea</taxon>
        <taxon>Araneidae</taxon>
        <taxon>Argiope</taxon>
    </lineage>
</organism>
<dbReference type="AlphaFoldDB" id="A0A8T0EES9"/>
<sequence>MDYWNSIIPLEDKALIKVTQKFCENRSFKEAVLGFACVYPQNESYYVTDEEREEIRRHFYSSTAESYAAFIRARYVRYERSLYRWETVMEEYIQRILSNTKELPQYFHDEAKEWISRHILEYLSYCRRLEVLTGLSRYFFVDFVTAEDWNVEGRLDEKSLAERLIANERLTVLQRYRIACTYCLTNLRRRLWWKLTQEERNSLNQNDDPLLTFEYNRSVLFWSYHMKGGKHYIVTGEADPWLGAAEIAVYDGNVFALRESWKNIQSHRQGAEASDMAFRCLNQWKICKASDWKRKLLALDCYSSPWSFSDFCLPTHYARMISFFFKNMDEDELEMFFEELLLRRKDWGALIYFLDWPNLDYFLPTLRLLQGFIPDEALKMVYLESLLYLASRHQTQEELTSPNKIRINGFYDYRTVLRQLWDETPAKYKRYAFKDIMEPNISDRYAFLIMLLGKNPFLEKDEWLFIRVFRDATVKEKKVFLMSSKWKQIFVTLVLRENWSLLDWFTKESFDEEENAVFRRWNITSSFGSGFCFDLLLQNKEVLLNNLIRWSLKSEDERKRFKHNLMYALPHIDVCLTLISEDKFSQVERMMNFCLENTEIQIFKERLANDDAFYSLILNHEWAVLNRYVAWCFESEEKIVKFKKKYFSGDGVDLYFHFVFREHLYEVQKFYQWFDLSPEEIEKLKKDTVFSFQSVDYILGLLYSMEPLPVVLLLWSLQDKKVIQDFKKTLQSYLTDDSNETKMAEYKLHGLVELLLSLKGMNSKVSDISGQ</sequence>
<dbReference type="Proteomes" id="UP000807504">
    <property type="component" value="Unassembled WGS sequence"/>
</dbReference>
<comment type="caution">
    <text evidence="1">The sequence shown here is derived from an EMBL/GenBank/DDBJ whole genome shotgun (WGS) entry which is preliminary data.</text>
</comment>
<gene>
    <name evidence="1" type="ORF">HNY73_018826</name>
</gene>
<accession>A0A8T0EES9</accession>
<protein>
    <submittedName>
        <fullName evidence="1">Uncharacterized protein</fullName>
    </submittedName>
</protein>
<dbReference type="EMBL" id="JABXBU010002228">
    <property type="protein sequence ID" value="KAF8771401.1"/>
    <property type="molecule type" value="Genomic_DNA"/>
</dbReference>
<proteinExistence type="predicted"/>
<evidence type="ECO:0000313" key="2">
    <source>
        <dbReference type="Proteomes" id="UP000807504"/>
    </source>
</evidence>
<reference evidence="1" key="1">
    <citation type="journal article" date="2020" name="bioRxiv">
        <title>Chromosome-level reference genome of the European wasp spider Argiope bruennichi: a resource for studies on range expansion and evolutionary adaptation.</title>
        <authorList>
            <person name="Sheffer M.M."/>
            <person name="Hoppe A."/>
            <person name="Krehenwinkel H."/>
            <person name="Uhl G."/>
            <person name="Kuss A.W."/>
            <person name="Jensen L."/>
            <person name="Jensen C."/>
            <person name="Gillespie R.G."/>
            <person name="Hoff K.J."/>
            <person name="Prost S."/>
        </authorList>
    </citation>
    <scope>NUCLEOTIDE SEQUENCE</scope>
</reference>
<name>A0A8T0EES9_ARGBR</name>